<protein>
    <submittedName>
        <fullName evidence="1">Uncharacterized protein</fullName>
    </submittedName>
</protein>
<evidence type="ECO:0000313" key="1">
    <source>
        <dbReference type="EMBL" id="MBF1306297.1"/>
    </source>
</evidence>
<evidence type="ECO:0000313" key="2">
    <source>
        <dbReference type="Proteomes" id="UP000758611"/>
    </source>
</evidence>
<comment type="caution">
    <text evidence="1">The sequence shown here is derived from an EMBL/GenBank/DDBJ whole genome shotgun (WGS) entry which is preliminary data.</text>
</comment>
<organism evidence="1 2">
    <name type="scientific">Parvimonas micra</name>
    <dbReference type="NCBI Taxonomy" id="33033"/>
    <lineage>
        <taxon>Bacteria</taxon>
        <taxon>Bacillati</taxon>
        <taxon>Bacillota</taxon>
        <taxon>Tissierellia</taxon>
        <taxon>Tissierellales</taxon>
        <taxon>Peptoniphilaceae</taxon>
        <taxon>Parvimonas</taxon>
    </lineage>
</organism>
<accession>A0A930DZP7</accession>
<dbReference type="AlphaFoldDB" id="A0A930DZP7"/>
<dbReference type="EMBL" id="JABZRE010000001">
    <property type="protein sequence ID" value="MBF1306297.1"/>
    <property type="molecule type" value="Genomic_DNA"/>
</dbReference>
<proteinExistence type="predicted"/>
<gene>
    <name evidence="1" type="ORF">HXM94_00720</name>
</gene>
<name>A0A930DZP7_9FIRM</name>
<sequence>MIELQNKNSSRSTWLNETIELVKSFSIEDLSKVIDIQLMNDNSLFLDTISEFKNQFNKERFLPQFWKSNVLDNYKIIFSGSNKVPEELKSAFNFLKTPKVFSSVLLLDFILANEANESYSSFDGIRDSLKDALFVENYKKLPQSIQNSLNESASIQSQYDINHSLISLLKENNNLVLYLRTLSKLAKEFIEFGFSISFSIKDKKFKTLTELQIFSEDYYTPVKSISFGFSGNPKVEISTELEFLLTQLAEGKTFDEAIFYVFKNAIEEWVGTLSNESIKINSYSTPELVKQIESQKIPIEILSDEHLKLCIDNSFGKQLMNFYIRQETQESRNRIKESILELFKDTDLLFENSTK</sequence>
<dbReference type="Proteomes" id="UP000758611">
    <property type="component" value="Unassembled WGS sequence"/>
</dbReference>
<reference evidence="1" key="1">
    <citation type="submission" date="2020-04" db="EMBL/GenBank/DDBJ databases">
        <title>Deep metagenomics examines the oral microbiome during advanced dental caries in children, revealing novel taxa and co-occurrences with host molecules.</title>
        <authorList>
            <person name="Baker J.L."/>
            <person name="Morton J.T."/>
            <person name="Dinis M."/>
            <person name="Alvarez R."/>
            <person name="Tran N.C."/>
            <person name="Knight R."/>
            <person name="Edlund A."/>
        </authorList>
    </citation>
    <scope>NUCLEOTIDE SEQUENCE</scope>
    <source>
        <strain evidence="1">JCVI_23_bin.11</strain>
    </source>
</reference>
<dbReference type="RefSeq" id="WP_278476767.1">
    <property type="nucleotide sequence ID" value="NZ_JABZRE010000001.1"/>
</dbReference>